<dbReference type="SUPFAM" id="SSF51735">
    <property type="entry name" value="NAD(P)-binding Rossmann-fold domains"/>
    <property type="match status" value="1"/>
</dbReference>
<reference evidence="1" key="1">
    <citation type="submission" date="2022-07" db="EMBL/GenBank/DDBJ databases">
        <title>Genome Sequence of Xylaria arbuscula.</title>
        <authorList>
            <person name="Buettner E."/>
        </authorList>
    </citation>
    <scope>NUCLEOTIDE SEQUENCE</scope>
    <source>
        <strain evidence="1">VT107</strain>
    </source>
</reference>
<dbReference type="InterPro" id="IPR036291">
    <property type="entry name" value="NAD(P)-bd_dom_sf"/>
</dbReference>
<keyword evidence="2" id="KW-1185">Reference proteome</keyword>
<comment type="caution">
    <text evidence="1">The sequence shown here is derived from an EMBL/GenBank/DDBJ whole genome shotgun (WGS) entry which is preliminary data.</text>
</comment>
<dbReference type="EMBL" id="JANPWZ010003569">
    <property type="protein sequence ID" value="KAJ3552082.1"/>
    <property type="molecule type" value="Genomic_DNA"/>
</dbReference>
<name>A0A9W8N3C5_9PEZI</name>
<gene>
    <name evidence="1" type="ORF">NPX13_g11200</name>
</gene>
<dbReference type="Proteomes" id="UP001148614">
    <property type="component" value="Unassembled WGS sequence"/>
</dbReference>
<organism evidence="1 2">
    <name type="scientific">Xylaria arbuscula</name>
    <dbReference type="NCBI Taxonomy" id="114810"/>
    <lineage>
        <taxon>Eukaryota</taxon>
        <taxon>Fungi</taxon>
        <taxon>Dikarya</taxon>
        <taxon>Ascomycota</taxon>
        <taxon>Pezizomycotina</taxon>
        <taxon>Sordariomycetes</taxon>
        <taxon>Xylariomycetidae</taxon>
        <taxon>Xylariales</taxon>
        <taxon>Xylariaceae</taxon>
        <taxon>Xylaria</taxon>
    </lineage>
</organism>
<dbReference type="Gene3D" id="3.40.50.720">
    <property type="entry name" value="NAD(P)-binding Rossmann-like Domain"/>
    <property type="match status" value="1"/>
</dbReference>
<evidence type="ECO:0000313" key="2">
    <source>
        <dbReference type="Proteomes" id="UP001148614"/>
    </source>
</evidence>
<accession>A0A9W8N3C5</accession>
<dbReference type="VEuPathDB" id="FungiDB:F4678DRAFT_84552"/>
<evidence type="ECO:0000313" key="1">
    <source>
        <dbReference type="EMBL" id="KAJ3552082.1"/>
    </source>
</evidence>
<sequence length="177" mass="19987">MFAAKKTLLELGTEGVWENFNANVRSQLQMTERFYKQEGKGASDTKNLVNVSTASLHEFVRITRDRLGYGLTKNACHLMLQLIAMDNPPEKLQIISYHPGAIFTEAAKSVGWKEDSLPWDHVDLPGHFAVWAASPEASFLHGRFVWASWDVDQLKNGELRKQIDEDSQFLRVGVIGL</sequence>
<protein>
    <submittedName>
        <fullName evidence="1">Uncharacterized protein</fullName>
    </submittedName>
</protein>
<dbReference type="AlphaFoldDB" id="A0A9W8N3C5"/>
<proteinExistence type="predicted"/>